<proteinExistence type="predicted"/>
<keyword evidence="2" id="KW-1185">Reference proteome</keyword>
<evidence type="ECO:0000313" key="2">
    <source>
        <dbReference type="Proteomes" id="UP001596233"/>
    </source>
</evidence>
<organism evidence="1 2">
    <name type="scientific">Paenibacillus septentrionalis</name>
    <dbReference type="NCBI Taxonomy" id="429342"/>
    <lineage>
        <taxon>Bacteria</taxon>
        <taxon>Bacillati</taxon>
        <taxon>Bacillota</taxon>
        <taxon>Bacilli</taxon>
        <taxon>Bacillales</taxon>
        <taxon>Paenibacillaceae</taxon>
        <taxon>Paenibacillus</taxon>
    </lineage>
</organism>
<accession>A0ABW1VA65</accession>
<reference evidence="2" key="1">
    <citation type="journal article" date="2019" name="Int. J. Syst. Evol. Microbiol.">
        <title>The Global Catalogue of Microorganisms (GCM) 10K type strain sequencing project: providing services to taxonomists for standard genome sequencing and annotation.</title>
        <authorList>
            <consortium name="The Broad Institute Genomics Platform"/>
            <consortium name="The Broad Institute Genome Sequencing Center for Infectious Disease"/>
            <person name="Wu L."/>
            <person name="Ma J."/>
        </authorList>
    </citation>
    <scope>NUCLEOTIDE SEQUENCE [LARGE SCALE GENOMIC DNA]</scope>
    <source>
        <strain evidence="2">PCU 280</strain>
    </source>
</reference>
<sequence length="40" mass="4453">MYPAKPDVKEVKKGSGFGKLSMIPVELLKQQEALRIVPVK</sequence>
<protein>
    <submittedName>
        <fullName evidence="1">Uncharacterized protein</fullName>
    </submittedName>
</protein>
<evidence type="ECO:0000313" key="1">
    <source>
        <dbReference type="EMBL" id="MFC6334756.1"/>
    </source>
</evidence>
<dbReference type="RefSeq" id="WP_379237599.1">
    <property type="nucleotide sequence ID" value="NZ_JBHSTE010000007.1"/>
</dbReference>
<comment type="caution">
    <text evidence="1">The sequence shown here is derived from an EMBL/GenBank/DDBJ whole genome shotgun (WGS) entry which is preliminary data.</text>
</comment>
<dbReference type="EMBL" id="JBHSTE010000007">
    <property type="protein sequence ID" value="MFC6334756.1"/>
    <property type="molecule type" value="Genomic_DNA"/>
</dbReference>
<dbReference type="Proteomes" id="UP001596233">
    <property type="component" value="Unassembled WGS sequence"/>
</dbReference>
<gene>
    <name evidence="1" type="ORF">ACFP56_19155</name>
</gene>
<name>A0ABW1VA65_9BACL</name>